<feature type="region of interest" description="Disordered" evidence="1">
    <location>
        <begin position="340"/>
        <end position="453"/>
    </location>
</feature>
<dbReference type="EMBL" id="CDMZ01005889">
    <property type="protein sequence ID" value="CEM55573.1"/>
    <property type="molecule type" value="Genomic_DNA"/>
</dbReference>
<gene>
    <name evidence="2" type="ORF">Cvel_13650</name>
</gene>
<protein>
    <submittedName>
        <fullName evidence="2">Uncharacterized protein</fullName>
    </submittedName>
</protein>
<evidence type="ECO:0000256" key="1">
    <source>
        <dbReference type="SAM" id="MobiDB-lite"/>
    </source>
</evidence>
<evidence type="ECO:0000313" key="2">
    <source>
        <dbReference type="EMBL" id="CEM55573.1"/>
    </source>
</evidence>
<feature type="region of interest" description="Disordered" evidence="1">
    <location>
        <begin position="286"/>
        <end position="311"/>
    </location>
</feature>
<feature type="compositionally biased region" description="Polar residues" evidence="1">
    <location>
        <begin position="1"/>
        <end position="12"/>
    </location>
</feature>
<organism evidence="2">
    <name type="scientific">Chromera velia CCMP2878</name>
    <dbReference type="NCBI Taxonomy" id="1169474"/>
    <lineage>
        <taxon>Eukaryota</taxon>
        <taxon>Sar</taxon>
        <taxon>Alveolata</taxon>
        <taxon>Colpodellida</taxon>
        <taxon>Chromeraceae</taxon>
        <taxon>Chromera</taxon>
    </lineage>
</organism>
<feature type="region of interest" description="Disordered" evidence="1">
    <location>
        <begin position="200"/>
        <end position="234"/>
    </location>
</feature>
<feature type="compositionally biased region" description="Polar residues" evidence="1">
    <location>
        <begin position="20"/>
        <end position="34"/>
    </location>
</feature>
<feature type="compositionally biased region" description="Basic and acidic residues" evidence="1">
    <location>
        <begin position="381"/>
        <end position="403"/>
    </location>
</feature>
<dbReference type="VEuPathDB" id="CryptoDB:Cvel_13650"/>
<accession>A0A0G4IEK8</accession>
<dbReference type="AlphaFoldDB" id="A0A0G4IEK8"/>
<reference evidence="2" key="1">
    <citation type="submission" date="2014-11" db="EMBL/GenBank/DDBJ databases">
        <authorList>
            <person name="Otto D Thomas"/>
            <person name="Naeem Raeece"/>
        </authorList>
    </citation>
    <scope>NUCLEOTIDE SEQUENCE</scope>
</reference>
<sequence>MQDSFGRQTGTESPKRVRQVTHSSEGKQGNTDSGFVTPRSMGEREGEGQQMRKRAVTPFRPSSAGRDRPTINEMQIFSPNVPMVGGRIAYETLVDLPVYRQPKNGGLGGKLWQECMDDARLMVSVMCSEIRRGQDARTRLSSASTLGDIFTVDGLLADVRKRLSESPSFAASTELRELDSHIGRARDSLRNLRLFGDATPELSLTPSAPSMEDLPASPQAGRPASTVETTQVEGTVTTPCTETLREAEVAEIAEERPEEAPALHCHVAEEQSGVMQDQVMAYKTGDDFGEPAAELPRTEPPAQTTANDKDMRTKFNPILEALAMEVREQQLRLAGASGAVAAASARDGPEDEKGEDNEDAEVDKLPELPSIEADMKTMAQRVDEREEAERVSEQAENEFDLRVKASSTEEDVKAEALAEETESERETEPIEAAPTTSTRGSLEGGWMISRSPVGQRVLLW</sequence>
<proteinExistence type="predicted"/>
<feature type="compositionally biased region" description="Acidic residues" evidence="1">
    <location>
        <begin position="349"/>
        <end position="361"/>
    </location>
</feature>
<feature type="region of interest" description="Disordered" evidence="1">
    <location>
        <begin position="1"/>
        <end position="69"/>
    </location>
</feature>
<name>A0A0G4IEK8_9ALVE</name>